<protein>
    <recommendedName>
        <fullName evidence="3">Helix-turn-helix domain-containing protein</fullName>
    </recommendedName>
</protein>
<gene>
    <name evidence="1" type="ORF">D2N39_17060</name>
</gene>
<evidence type="ECO:0000313" key="2">
    <source>
        <dbReference type="Proteomes" id="UP000266649"/>
    </source>
</evidence>
<dbReference type="Gene3D" id="1.10.10.10">
    <property type="entry name" value="Winged helix-like DNA-binding domain superfamily/Winged helix DNA-binding domain"/>
    <property type="match status" value="1"/>
</dbReference>
<dbReference type="Proteomes" id="UP000266649">
    <property type="component" value="Unassembled WGS sequence"/>
</dbReference>
<evidence type="ECO:0008006" key="3">
    <source>
        <dbReference type="Google" id="ProtNLM"/>
    </source>
</evidence>
<reference evidence="1 2" key="1">
    <citation type="submission" date="2018-09" db="EMBL/GenBank/DDBJ databases">
        <title>Gemmobacter lutimaris sp. nov., a marine bacterium isolated from tidal flat.</title>
        <authorList>
            <person name="Lee D.W."/>
            <person name="Yoo Y."/>
            <person name="Kim J.-J."/>
            <person name="Kim B.S."/>
        </authorList>
    </citation>
    <scope>NUCLEOTIDE SEQUENCE [LARGE SCALE GENOMIC DNA]</scope>
    <source>
        <strain evidence="1 2">YJ-T1-11</strain>
    </source>
</reference>
<dbReference type="InterPro" id="IPR036388">
    <property type="entry name" value="WH-like_DNA-bd_sf"/>
</dbReference>
<comment type="caution">
    <text evidence="1">The sequence shown here is derived from an EMBL/GenBank/DDBJ whole genome shotgun (WGS) entry which is preliminary data.</text>
</comment>
<dbReference type="Pfam" id="PF13730">
    <property type="entry name" value="HTH_36"/>
    <property type="match status" value="1"/>
</dbReference>
<evidence type="ECO:0000313" key="1">
    <source>
        <dbReference type="EMBL" id="RID90712.1"/>
    </source>
</evidence>
<keyword evidence="2" id="KW-1185">Reference proteome</keyword>
<name>A0A398BJY7_9RHOB</name>
<organism evidence="1 2">
    <name type="scientific">Gemmobacter lutimaris</name>
    <dbReference type="NCBI Taxonomy" id="2306023"/>
    <lineage>
        <taxon>Bacteria</taxon>
        <taxon>Pseudomonadati</taxon>
        <taxon>Pseudomonadota</taxon>
        <taxon>Alphaproteobacteria</taxon>
        <taxon>Rhodobacterales</taxon>
        <taxon>Paracoccaceae</taxon>
        <taxon>Gemmobacter</taxon>
    </lineage>
</organism>
<dbReference type="AlphaFoldDB" id="A0A398BJY7"/>
<dbReference type="EMBL" id="QXXQ01000011">
    <property type="protein sequence ID" value="RID90712.1"/>
    <property type="molecule type" value="Genomic_DNA"/>
</dbReference>
<proteinExistence type="predicted"/>
<sequence length="293" mass="32534">MGAPSEPSISHLRAVCARIRMAAASNGTVPISKTRPTIMRGASEMRRNPHMNFKAARWAAGVSGLGAQGRSILLSMAHMSDTHGVCFPSWNTLAIYSQCSKSTVRRNLREFARRNLVVSQARFAEHHGRISSFYILIGWPGRVLIPETGHPRHGMDILETRHTRNLHEDLQSERQGGGVSATLLNQCLSIKDSTTAAEITIALERCLKALGPWANDQNRNSLTNDVQGFSALLDDFDLETHILPVLAEKSSHATKAPPLRVWKYFWEPIRNLALKLEKKRPPKDSLPPDGEQP</sequence>
<accession>A0A398BJY7</accession>